<dbReference type="EMBL" id="LFVU01000027">
    <property type="protein sequence ID" value="KMT21529.1"/>
    <property type="molecule type" value="Genomic_DNA"/>
</dbReference>
<dbReference type="InterPro" id="IPR003784">
    <property type="entry name" value="BioY"/>
</dbReference>
<sequence length="184" mass="19657">MKKFLTTKELILCALFASLTAICSQIAIPLGFTPIPFTLQLFSVFISAIILGPKLGSISQVTYVLVGTVGFPVFAQFSGGINKVLGPTGGYIISFPIAAFIVGYLALKPNIFINALGIILGLICIYGIGTVQLSLITNMSFNKALLAGVIPFVPFDLVKIFLSLVIGMQIRKALIKSSLFSTNY</sequence>
<keyword evidence="2 3" id="KW-0472">Membrane</keyword>
<feature type="transmembrane region" description="Helical" evidence="3">
    <location>
        <begin position="63"/>
        <end position="82"/>
    </location>
</feature>
<dbReference type="PATRIC" id="fig|1121307.3.peg.1147"/>
<comment type="subcellular location">
    <subcellularLocation>
        <location evidence="2">Cell membrane</location>
        <topology evidence="2">Multi-pass membrane protein</topology>
    </subcellularLocation>
</comment>
<dbReference type="Pfam" id="PF02632">
    <property type="entry name" value="BioY"/>
    <property type="match status" value="1"/>
</dbReference>
<dbReference type="PANTHER" id="PTHR34295">
    <property type="entry name" value="BIOTIN TRANSPORTER BIOY"/>
    <property type="match status" value="1"/>
</dbReference>
<evidence type="ECO:0000256" key="3">
    <source>
        <dbReference type="SAM" id="Phobius"/>
    </source>
</evidence>
<evidence type="ECO:0000256" key="2">
    <source>
        <dbReference type="PIRNR" id="PIRNR016661"/>
    </source>
</evidence>
<evidence type="ECO:0000313" key="5">
    <source>
        <dbReference type="Proteomes" id="UP000036756"/>
    </source>
</evidence>
<protein>
    <recommendedName>
        <fullName evidence="2">Biotin transporter</fullName>
    </recommendedName>
</protein>
<dbReference type="OrthoDB" id="9803495at2"/>
<feature type="transmembrane region" description="Helical" evidence="3">
    <location>
        <begin position="35"/>
        <end position="51"/>
    </location>
</feature>
<keyword evidence="2" id="KW-0813">Transport</keyword>
<proteinExistence type="inferred from homology"/>
<feature type="transmembrane region" description="Helical" evidence="3">
    <location>
        <begin position="88"/>
        <end position="107"/>
    </location>
</feature>
<dbReference type="STRING" id="1121307.CLCY_2c02910"/>
<dbReference type="RefSeq" id="WP_048570957.1">
    <property type="nucleotide sequence ID" value="NZ_LFVU01000027.1"/>
</dbReference>
<reference evidence="4 5" key="1">
    <citation type="submission" date="2015-06" db="EMBL/GenBank/DDBJ databases">
        <title>Draft genome sequence of the purine-degrading Clostridium cylindrosporum HC-1 (DSM 605).</title>
        <authorList>
            <person name="Poehlein A."/>
            <person name="Schiel-Bengelsdorf B."/>
            <person name="Bengelsdorf F."/>
            <person name="Daniel R."/>
            <person name="Duerre P."/>
        </authorList>
    </citation>
    <scope>NUCLEOTIDE SEQUENCE [LARGE SCALE GENOMIC DNA]</scope>
    <source>
        <strain evidence="4 5">DSM 605</strain>
    </source>
</reference>
<keyword evidence="3" id="KW-0812">Transmembrane</keyword>
<feature type="transmembrane region" description="Helical" evidence="3">
    <location>
        <begin position="145"/>
        <end position="166"/>
    </location>
</feature>
<accession>A0A0J8DB55</accession>
<dbReference type="GO" id="GO:0015225">
    <property type="term" value="F:biotin transmembrane transporter activity"/>
    <property type="evidence" value="ECO:0007669"/>
    <property type="project" value="UniProtKB-UniRule"/>
</dbReference>
<keyword evidence="2" id="KW-1003">Cell membrane</keyword>
<comment type="similarity">
    <text evidence="1 2">Belongs to the BioY family.</text>
</comment>
<name>A0A0J8DB55_CLOCY</name>
<keyword evidence="3" id="KW-1133">Transmembrane helix</keyword>
<comment type="caution">
    <text evidence="4">The sequence shown here is derived from an EMBL/GenBank/DDBJ whole genome shotgun (WGS) entry which is preliminary data.</text>
</comment>
<dbReference type="PANTHER" id="PTHR34295:SF1">
    <property type="entry name" value="BIOTIN TRANSPORTER BIOY"/>
    <property type="match status" value="1"/>
</dbReference>
<dbReference type="Proteomes" id="UP000036756">
    <property type="component" value="Unassembled WGS sequence"/>
</dbReference>
<dbReference type="Gene3D" id="1.10.1760.20">
    <property type="match status" value="1"/>
</dbReference>
<keyword evidence="5" id="KW-1185">Reference proteome</keyword>
<dbReference type="PIRSF" id="PIRSF016661">
    <property type="entry name" value="BioY"/>
    <property type="match status" value="1"/>
</dbReference>
<evidence type="ECO:0000256" key="1">
    <source>
        <dbReference type="ARBA" id="ARBA00010692"/>
    </source>
</evidence>
<feature type="transmembrane region" description="Helical" evidence="3">
    <location>
        <begin position="112"/>
        <end position="133"/>
    </location>
</feature>
<gene>
    <name evidence="4" type="primary">bioY</name>
    <name evidence="4" type="ORF">CLCY_2c02910</name>
</gene>
<evidence type="ECO:0000313" key="4">
    <source>
        <dbReference type="EMBL" id="KMT21529.1"/>
    </source>
</evidence>
<dbReference type="AlphaFoldDB" id="A0A0J8DB55"/>
<organism evidence="4 5">
    <name type="scientific">Clostridium cylindrosporum DSM 605</name>
    <dbReference type="NCBI Taxonomy" id="1121307"/>
    <lineage>
        <taxon>Bacteria</taxon>
        <taxon>Bacillati</taxon>
        <taxon>Bacillota</taxon>
        <taxon>Clostridia</taxon>
        <taxon>Eubacteriales</taxon>
        <taxon>Clostridiaceae</taxon>
        <taxon>Clostridium</taxon>
    </lineage>
</organism>
<dbReference type="GO" id="GO:0005886">
    <property type="term" value="C:plasma membrane"/>
    <property type="evidence" value="ECO:0007669"/>
    <property type="project" value="UniProtKB-SubCell"/>
</dbReference>